<gene>
    <name evidence="1" type="ORF">METZ01_LOCUS78530</name>
</gene>
<evidence type="ECO:0000313" key="1">
    <source>
        <dbReference type="EMBL" id="SVA25676.1"/>
    </source>
</evidence>
<name>A0A381UBU4_9ZZZZ</name>
<organism evidence="1">
    <name type="scientific">marine metagenome</name>
    <dbReference type="NCBI Taxonomy" id="408172"/>
    <lineage>
        <taxon>unclassified sequences</taxon>
        <taxon>metagenomes</taxon>
        <taxon>ecological metagenomes</taxon>
    </lineage>
</organism>
<feature type="non-terminal residue" evidence="1">
    <location>
        <position position="175"/>
    </location>
</feature>
<protein>
    <submittedName>
        <fullName evidence="1">Uncharacterized protein</fullName>
    </submittedName>
</protein>
<sequence>MKYESQLPSISVETNAMAVDLPDGPTRMPVTPLPEHFIDWMEEGRRGMYNRLKGKQESVEFFSQHLPVLVTHSPNSVFPFNCGNKGVGFLPKVEYLEEYTECYRETMERTRGIAWEDSLEQRLETVAEFNFNREVIDYRCLTSLEIFEKRTFNNLLQLPLASLHYTGHSPSYTSS</sequence>
<dbReference type="EMBL" id="UINC01006132">
    <property type="protein sequence ID" value="SVA25676.1"/>
    <property type="molecule type" value="Genomic_DNA"/>
</dbReference>
<dbReference type="AlphaFoldDB" id="A0A381UBU4"/>
<reference evidence="1" key="1">
    <citation type="submission" date="2018-05" db="EMBL/GenBank/DDBJ databases">
        <authorList>
            <person name="Lanie J.A."/>
            <person name="Ng W.-L."/>
            <person name="Kazmierczak K.M."/>
            <person name="Andrzejewski T.M."/>
            <person name="Davidsen T.M."/>
            <person name="Wayne K.J."/>
            <person name="Tettelin H."/>
            <person name="Glass J.I."/>
            <person name="Rusch D."/>
            <person name="Podicherti R."/>
            <person name="Tsui H.-C.T."/>
            <person name="Winkler M.E."/>
        </authorList>
    </citation>
    <scope>NUCLEOTIDE SEQUENCE</scope>
</reference>
<accession>A0A381UBU4</accession>
<proteinExistence type="predicted"/>